<feature type="domain" description="HTH marR-type" evidence="1">
    <location>
        <begin position="16"/>
        <end position="145"/>
    </location>
</feature>
<evidence type="ECO:0000259" key="1">
    <source>
        <dbReference type="PROSITE" id="PS50995"/>
    </source>
</evidence>
<keyword evidence="3" id="KW-1185">Reference proteome</keyword>
<name>A0ABS6V3L1_9SPHN</name>
<dbReference type="Pfam" id="PF12802">
    <property type="entry name" value="MarR_2"/>
    <property type="match status" value="1"/>
</dbReference>
<comment type="caution">
    <text evidence="2">The sequence shown here is derived from an EMBL/GenBank/DDBJ whole genome shotgun (WGS) entry which is preliminary data.</text>
</comment>
<dbReference type="EMBL" id="JAHVAH010000001">
    <property type="protein sequence ID" value="MBW0144141.1"/>
    <property type="molecule type" value="Genomic_DNA"/>
</dbReference>
<reference evidence="2 3" key="1">
    <citation type="submission" date="2021-07" db="EMBL/GenBank/DDBJ databases">
        <title>The draft genome sequence of Sphingomicrobium sp. B8.</title>
        <authorList>
            <person name="Mu L."/>
        </authorList>
    </citation>
    <scope>NUCLEOTIDE SEQUENCE [LARGE SCALE GENOMIC DNA]</scope>
    <source>
        <strain evidence="2 3">B8</strain>
    </source>
</reference>
<dbReference type="InterPro" id="IPR000835">
    <property type="entry name" value="HTH_MarR-typ"/>
</dbReference>
<evidence type="ECO:0000313" key="2">
    <source>
        <dbReference type="EMBL" id="MBW0144141.1"/>
    </source>
</evidence>
<proteinExistence type="predicted"/>
<dbReference type="PROSITE" id="PS50995">
    <property type="entry name" value="HTH_MARR_2"/>
    <property type="match status" value="1"/>
</dbReference>
<dbReference type="SMART" id="SM00347">
    <property type="entry name" value="HTH_MARR"/>
    <property type="match status" value="1"/>
</dbReference>
<organism evidence="2 3">
    <name type="scientific">Sphingomicrobium clamense</name>
    <dbReference type="NCBI Taxonomy" id="2851013"/>
    <lineage>
        <taxon>Bacteria</taxon>
        <taxon>Pseudomonadati</taxon>
        <taxon>Pseudomonadota</taxon>
        <taxon>Alphaproteobacteria</taxon>
        <taxon>Sphingomonadales</taxon>
        <taxon>Sphingomonadaceae</taxon>
        <taxon>Sphingomicrobium</taxon>
    </lineage>
</organism>
<dbReference type="PANTHER" id="PTHR33164">
    <property type="entry name" value="TRANSCRIPTIONAL REGULATOR, MARR FAMILY"/>
    <property type="match status" value="1"/>
</dbReference>
<dbReference type="PANTHER" id="PTHR33164:SF57">
    <property type="entry name" value="MARR-FAMILY TRANSCRIPTIONAL REGULATOR"/>
    <property type="match status" value="1"/>
</dbReference>
<gene>
    <name evidence="2" type="ORF">KTQ36_02375</name>
</gene>
<dbReference type="InterPro" id="IPR039422">
    <property type="entry name" value="MarR/SlyA-like"/>
</dbReference>
<evidence type="ECO:0000313" key="3">
    <source>
        <dbReference type="Proteomes" id="UP000698028"/>
    </source>
</evidence>
<dbReference type="RefSeq" id="WP_218632162.1">
    <property type="nucleotide sequence ID" value="NZ_JAHVAH010000001.1"/>
</dbReference>
<protein>
    <submittedName>
        <fullName evidence="2">MarR family winged helix-turn-helix transcriptional regulator</fullName>
    </submittedName>
</protein>
<dbReference type="Proteomes" id="UP000698028">
    <property type="component" value="Unassembled WGS sequence"/>
</dbReference>
<accession>A0ABS6V3L1</accession>
<sequence>MRVNRDDIIELDDFLPYQLILLADRVSRRSGAIVKRFRDMNLSQWRVLAAVAEAEGRTANEVVAVTPMDKGLVSRAVKSLIERRLIERRASDSDGRVGHLHLTRRGARLYREIAHDVRAMETEMLAALDPADASSLQASLRELLDTLSD</sequence>